<dbReference type="AlphaFoldDB" id="A0A3P9MJK4"/>
<organism evidence="2 3">
    <name type="scientific">Oryzias latipes</name>
    <name type="common">Japanese rice fish</name>
    <name type="synonym">Japanese killifish</name>
    <dbReference type="NCBI Taxonomy" id="8090"/>
    <lineage>
        <taxon>Eukaryota</taxon>
        <taxon>Metazoa</taxon>
        <taxon>Chordata</taxon>
        <taxon>Craniata</taxon>
        <taxon>Vertebrata</taxon>
        <taxon>Euteleostomi</taxon>
        <taxon>Actinopterygii</taxon>
        <taxon>Neopterygii</taxon>
        <taxon>Teleostei</taxon>
        <taxon>Neoteleostei</taxon>
        <taxon>Acanthomorphata</taxon>
        <taxon>Ovalentaria</taxon>
        <taxon>Atherinomorphae</taxon>
        <taxon>Beloniformes</taxon>
        <taxon>Adrianichthyidae</taxon>
        <taxon>Oryziinae</taxon>
        <taxon>Oryzias</taxon>
    </lineage>
</organism>
<dbReference type="PANTHER" id="PTHR21590:SF3">
    <property type="entry name" value="UPF0606 PROTEIN KIAA1549L"/>
    <property type="match status" value="1"/>
</dbReference>
<dbReference type="Proteomes" id="UP000265180">
    <property type="component" value="Chromosome 6"/>
</dbReference>
<dbReference type="InterPro" id="IPR024606">
    <property type="entry name" value="KIAA1549"/>
</dbReference>
<dbReference type="PANTHER" id="PTHR21590">
    <property type="entry name" value="SEA DOMAIN-CONTAINING PROTEIN"/>
    <property type="match status" value="1"/>
</dbReference>
<evidence type="ECO:0000313" key="2">
    <source>
        <dbReference type="Ensembl" id="ENSORLP00020033172.1"/>
    </source>
</evidence>
<protein>
    <recommendedName>
        <fullName evidence="4">SEA domain-containing protein</fullName>
    </recommendedName>
</protein>
<dbReference type="Ensembl" id="ENSORLT00020026801.1">
    <property type="protein sequence ID" value="ENSORLP00020033172.1"/>
    <property type="gene ID" value="ENSORLG00020000571.1"/>
</dbReference>
<reference evidence="2" key="3">
    <citation type="submission" date="2025-08" db="UniProtKB">
        <authorList>
            <consortium name="Ensembl"/>
        </authorList>
    </citation>
    <scope>IDENTIFICATION</scope>
    <source>
        <strain evidence="2">HNI</strain>
    </source>
</reference>
<evidence type="ECO:0000256" key="1">
    <source>
        <dbReference type="SAM" id="MobiDB-lite"/>
    </source>
</evidence>
<reference evidence="2 3" key="2">
    <citation type="submission" date="2017-04" db="EMBL/GenBank/DDBJ databases">
        <title>CpG methylation of centromeres and impact of large insertions on vertebrate speciation.</title>
        <authorList>
            <person name="Ichikawa K."/>
            <person name="Yoshimura J."/>
            <person name="Morishita S."/>
        </authorList>
    </citation>
    <scope>NUCLEOTIDE SEQUENCE</scope>
    <source>
        <strain evidence="2 3">HNI</strain>
    </source>
</reference>
<reference key="1">
    <citation type="journal article" date="2007" name="Nature">
        <title>The medaka draft genome and insights into vertebrate genome evolution.</title>
        <authorList>
            <person name="Kasahara M."/>
            <person name="Naruse K."/>
            <person name="Sasaki S."/>
            <person name="Nakatani Y."/>
            <person name="Qu W."/>
            <person name="Ahsan B."/>
            <person name="Yamada T."/>
            <person name="Nagayasu Y."/>
            <person name="Doi K."/>
            <person name="Kasai Y."/>
            <person name="Jindo T."/>
            <person name="Kobayashi D."/>
            <person name="Shimada A."/>
            <person name="Toyoda A."/>
            <person name="Kuroki Y."/>
            <person name="Fujiyama A."/>
            <person name="Sasaki T."/>
            <person name="Shimizu A."/>
            <person name="Asakawa S."/>
            <person name="Shimizu N."/>
            <person name="Hashimoto S."/>
            <person name="Yang J."/>
            <person name="Lee Y."/>
            <person name="Matsushima K."/>
            <person name="Sugano S."/>
            <person name="Sakaizumi M."/>
            <person name="Narita T."/>
            <person name="Ohishi K."/>
            <person name="Haga S."/>
            <person name="Ohta F."/>
            <person name="Nomoto H."/>
            <person name="Nogata K."/>
            <person name="Morishita T."/>
            <person name="Endo T."/>
            <person name="Shin-I T."/>
            <person name="Takeda H."/>
            <person name="Morishita S."/>
            <person name="Kohara Y."/>
        </authorList>
    </citation>
    <scope>NUCLEOTIDE SEQUENCE [LARGE SCALE GENOMIC DNA]</scope>
    <source>
        <strain>Hd-rR</strain>
    </source>
</reference>
<feature type="region of interest" description="Disordered" evidence="1">
    <location>
        <begin position="239"/>
        <end position="263"/>
    </location>
</feature>
<name>A0A3P9MJK4_ORYLA</name>
<dbReference type="Pfam" id="PF12877">
    <property type="entry name" value="KIAA1549"/>
    <property type="match status" value="1"/>
</dbReference>
<evidence type="ECO:0008006" key="4">
    <source>
        <dbReference type="Google" id="ProtNLM"/>
    </source>
</evidence>
<feature type="region of interest" description="Disordered" evidence="1">
    <location>
        <begin position="94"/>
        <end position="117"/>
    </location>
</feature>
<feature type="region of interest" description="Disordered" evidence="1">
    <location>
        <begin position="1"/>
        <end position="31"/>
    </location>
</feature>
<sequence length="438" mass="46931">MAPKNALRSKSTGGGPGVAGLRDKREVEPCGSSLTAWMREAGTNGSRTRALDGMPARWFVTIGAVLMLMMQSSSAAEAEGGLYESLQGADIPQEPVALSSPTSTPGTEDKEELGSDVSLQPWSEVFANAKTAVWTETEAVRTGENGKAFAETGIVTGTGAWVETVWRPVETQRPNVHEDPAVWPGPEHLQMSREIEREQAAFSSVLKVVSEMAELQAPAKPLGLLSKAAWTRSLSSVASKASSPSPAKALSLTSSASPSSSSSAFVNESQTEASINVAVVPGNISSNNITLVLRFVGPTDNIYSCSFVQMLEQRLGNAFDEAQDKVLETYNRLSVEIQSVSQEPGSPSVTLVYMVKNEDTILNGTISSGLLNQLTAELVGYFLFYPPLVIAEPLEYHNLNTSTATRSYWVITGKLLISTHRCTEQGGCWVISTNRSLH</sequence>
<accession>A0A3P9MJK4</accession>
<evidence type="ECO:0000313" key="3">
    <source>
        <dbReference type="Proteomes" id="UP000265180"/>
    </source>
</evidence>
<proteinExistence type="predicted"/>
<reference evidence="2" key="4">
    <citation type="submission" date="2025-09" db="UniProtKB">
        <authorList>
            <consortium name="Ensembl"/>
        </authorList>
    </citation>
    <scope>IDENTIFICATION</scope>
    <source>
        <strain evidence="2">HNI</strain>
    </source>
</reference>